<name>A0ABW3GIP1_9PROT</name>
<dbReference type="Proteomes" id="UP001597106">
    <property type="component" value="Unassembled WGS sequence"/>
</dbReference>
<dbReference type="RefSeq" id="WP_379073560.1">
    <property type="nucleotide sequence ID" value="NZ_JBHTJW010000001.1"/>
</dbReference>
<sequence>MAQTGTIFRALVASPSDCIHERKIIPEVIATWNAVHSLSAAAIIEPVLWEMHSRPGMGSRPQEVINRQLVTNCDLVIGAFWTRLGTPTGVSESGTAEEIEHFREAGKPVLLYFSSAPVVPESLDAEQYKALTEYKKRLGQEGLYFKYETLSEFRELLQRHLAGEMIELLKQIPTTNLPTEMASSSATEQQQALTNFCADFEAFLRRLTAEWEAERDSDPHSTDDGKYIMSRAADEVLHFKSMITEDGTGVSQSLGEILKRLRTHQRHQTYIDGGVSFKTFWDEGDQLISAIREQVSKLRELSKNA</sequence>
<evidence type="ECO:0000313" key="2">
    <source>
        <dbReference type="Proteomes" id="UP001597106"/>
    </source>
</evidence>
<evidence type="ECO:0000313" key="1">
    <source>
        <dbReference type="EMBL" id="MFD0928514.1"/>
    </source>
</evidence>
<proteinExistence type="predicted"/>
<reference evidence="2" key="1">
    <citation type="journal article" date="2019" name="Int. J. Syst. Evol. Microbiol.">
        <title>The Global Catalogue of Microorganisms (GCM) 10K type strain sequencing project: providing services to taxonomists for standard genome sequencing and annotation.</title>
        <authorList>
            <consortium name="The Broad Institute Genomics Platform"/>
            <consortium name="The Broad Institute Genome Sequencing Center for Infectious Disease"/>
            <person name="Wu L."/>
            <person name="Ma J."/>
        </authorList>
    </citation>
    <scope>NUCLEOTIDE SEQUENCE [LARGE SCALE GENOMIC DNA]</scope>
    <source>
        <strain evidence="2">CCUG 59685</strain>
    </source>
</reference>
<dbReference type="EMBL" id="JBHTJW010000001">
    <property type="protein sequence ID" value="MFD0928514.1"/>
    <property type="molecule type" value="Genomic_DNA"/>
</dbReference>
<organism evidence="1 2">
    <name type="scientific">Methylophilus glucosoxydans</name>
    <dbReference type="NCBI Taxonomy" id="752553"/>
    <lineage>
        <taxon>Bacteria</taxon>
        <taxon>Pseudomonadati</taxon>
        <taxon>Pseudomonadota</taxon>
        <taxon>Betaproteobacteria</taxon>
        <taxon>Nitrosomonadales</taxon>
        <taxon>Methylophilaceae</taxon>
        <taxon>Methylophilus</taxon>
    </lineage>
</organism>
<gene>
    <name evidence="1" type="ORF">ACFQ1T_01855</name>
</gene>
<comment type="caution">
    <text evidence="1">The sequence shown here is derived from an EMBL/GenBank/DDBJ whole genome shotgun (WGS) entry which is preliminary data.</text>
</comment>
<accession>A0ABW3GIP1</accession>
<protein>
    <recommendedName>
        <fullName evidence="3">DUF4062 domain-containing protein</fullName>
    </recommendedName>
</protein>
<evidence type="ECO:0008006" key="3">
    <source>
        <dbReference type="Google" id="ProtNLM"/>
    </source>
</evidence>
<keyword evidence="2" id="KW-1185">Reference proteome</keyword>